<organism evidence="3">
    <name type="scientific">Schistosoma curassoni</name>
    <dbReference type="NCBI Taxonomy" id="6186"/>
    <lineage>
        <taxon>Eukaryota</taxon>
        <taxon>Metazoa</taxon>
        <taxon>Spiralia</taxon>
        <taxon>Lophotrochozoa</taxon>
        <taxon>Platyhelminthes</taxon>
        <taxon>Trematoda</taxon>
        <taxon>Digenea</taxon>
        <taxon>Strigeidida</taxon>
        <taxon>Schistosomatoidea</taxon>
        <taxon>Schistosomatidae</taxon>
        <taxon>Schistosoma</taxon>
    </lineage>
</organism>
<proteinExistence type="predicted"/>
<dbReference type="WBParaSite" id="SCUD_0000192201-mRNA-1">
    <property type="protein sequence ID" value="SCUD_0000192201-mRNA-1"/>
    <property type="gene ID" value="SCUD_0000192201"/>
</dbReference>
<evidence type="ECO:0000313" key="3">
    <source>
        <dbReference type="WBParaSite" id="SCUD_0000192201-mRNA-1"/>
    </source>
</evidence>
<keyword evidence="2" id="KW-1185">Reference proteome</keyword>
<dbReference type="AlphaFoldDB" id="A0A183JGV0"/>
<reference evidence="3" key="1">
    <citation type="submission" date="2016-06" db="UniProtKB">
        <authorList>
            <consortium name="WormBaseParasite"/>
        </authorList>
    </citation>
    <scope>IDENTIFICATION</scope>
</reference>
<protein>
    <submittedName>
        <fullName evidence="1 3">Uncharacterized protein</fullName>
    </submittedName>
</protein>
<sequence length="51" mass="6135">MFQQCEVVYNDHQYIFEVVLKLHFVQQVSITLLDDVSKIYDTLELPEHTHQ</sequence>
<dbReference type="EMBL" id="UZAK01001697">
    <property type="protein sequence ID" value="VDO70942.1"/>
    <property type="molecule type" value="Genomic_DNA"/>
</dbReference>
<accession>A0A183JGV0</accession>
<gene>
    <name evidence="1" type="ORF">SCUD_LOCUS1923</name>
</gene>
<evidence type="ECO:0000313" key="2">
    <source>
        <dbReference type="Proteomes" id="UP000279833"/>
    </source>
</evidence>
<reference evidence="1 2" key="2">
    <citation type="submission" date="2018-11" db="EMBL/GenBank/DDBJ databases">
        <authorList>
            <consortium name="Pathogen Informatics"/>
        </authorList>
    </citation>
    <scope>NUCLEOTIDE SEQUENCE [LARGE SCALE GENOMIC DNA]</scope>
    <source>
        <strain evidence="1">Dakar</strain>
        <strain evidence="2">Dakar, Senegal</strain>
    </source>
</reference>
<name>A0A183JGV0_9TREM</name>
<dbReference type="Proteomes" id="UP000279833">
    <property type="component" value="Unassembled WGS sequence"/>
</dbReference>
<evidence type="ECO:0000313" key="1">
    <source>
        <dbReference type="EMBL" id="VDO70942.1"/>
    </source>
</evidence>